<dbReference type="InterPro" id="IPR013024">
    <property type="entry name" value="GGCT-like"/>
</dbReference>
<evidence type="ECO:0000259" key="3">
    <source>
        <dbReference type="Pfam" id="PF06094"/>
    </source>
</evidence>
<evidence type="ECO:0000313" key="4">
    <source>
        <dbReference type="EMBL" id="CAH3024776.1"/>
    </source>
</evidence>
<dbReference type="EMBL" id="CALNXI010000319">
    <property type="protein sequence ID" value="CAH3024776.1"/>
    <property type="molecule type" value="Genomic_DNA"/>
</dbReference>
<protein>
    <recommendedName>
        <fullName evidence="2">Gamma-glutamylcyclotransferase family protein</fullName>
    </recommendedName>
</protein>
<reference evidence="4 5" key="1">
    <citation type="submission" date="2022-05" db="EMBL/GenBank/DDBJ databases">
        <authorList>
            <consortium name="Genoscope - CEA"/>
            <person name="William W."/>
        </authorList>
    </citation>
    <scope>NUCLEOTIDE SEQUENCE [LARGE SCALE GENOMIC DNA]</scope>
</reference>
<organism evidence="4 5">
    <name type="scientific">Porites evermanni</name>
    <dbReference type="NCBI Taxonomy" id="104178"/>
    <lineage>
        <taxon>Eukaryota</taxon>
        <taxon>Metazoa</taxon>
        <taxon>Cnidaria</taxon>
        <taxon>Anthozoa</taxon>
        <taxon>Hexacorallia</taxon>
        <taxon>Scleractinia</taxon>
        <taxon>Fungiina</taxon>
        <taxon>Poritidae</taxon>
        <taxon>Porites</taxon>
    </lineage>
</organism>
<accession>A0ABN8M8Z1</accession>
<sequence>MEGTVRVFVYGTLKKGFANHYLMQDGLHGVARFLTKGQTKDAYPLVVGTDAGIPFLLPLEGKGKQVHGEIYEVDRNVLSVLDELEGHPKWYRRTLCEIIATEKVSGIDVGDVVQCSAYFLTNFAQTFLSQEFRSEYTVQEHNLTYTENSNRNKYCDVKSQSQEN</sequence>
<proteinExistence type="inferred from homology"/>
<evidence type="ECO:0000256" key="1">
    <source>
        <dbReference type="ARBA" id="ARBA00008861"/>
    </source>
</evidence>
<dbReference type="PANTHER" id="PTHR12510">
    <property type="entry name" value="TROPONIN C-AKIN-1 PROTEIN"/>
    <property type="match status" value="1"/>
</dbReference>
<comment type="caution">
    <text evidence="4">The sequence shown here is derived from an EMBL/GenBank/DDBJ whole genome shotgun (WGS) entry which is preliminary data.</text>
</comment>
<dbReference type="Proteomes" id="UP001159427">
    <property type="component" value="Unassembled WGS sequence"/>
</dbReference>
<dbReference type="InterPro" id="IPR039126">
    <property type="entry name" value="GGACT"/>
</dbReference>
<dbReference type="CDD" id="cd06661">
    <property type="entry name" value="GGCT_like"/>
    <property type="match status" value="1"/>
</dbReference>
<name>A0ABN8M8Z1_9CNID</name>
<evidence type="ECO:0000256" key="2">
    <source>
        <dbReference type="RuleBase" id="RU367036"/>
    </source>
</evidence>
<evidence type="ECO:0000313" key="5">
    <source>
        <dbReference type="Proteomes" id="UP001159427"/>
    </source>
</evidence>
<keyword evidence="5" id="KW-1185">Reference proteome</keyword>
<dbReference type="SUPFAM" id="SSF110857">
    <property type="entry name" value="Gamma-glutamyl cyclotransferase-like"/>
    <property type="match status" value="1"/>
</dbReference>
<dbReference type="InterPro" id="IPR036568">
    <property type="entry name" value="GGCT-like_sf"/>
</dbReference>
<feature type="domain" description="Gamma-glutamylcyclotransferase AIG2-like" evidence="3">
    <location>
        <begin position="7"/>
        <end position="122"/>
    </location>
</feature>
<comment type="similarity">
    <text evidence="1 2">Belongs to the gamma-glutamylcyclotransferase family.</text>
</comment>
<dbReference type="Pfam" id="PF06094">
    <property type="entry name" value="GGACT"/>
    <property type="match status" value="1"/>
</dbReference>
<dbReference type="PANTHER" id="PTHR12510:SF4">
    <property type="entry name" value="GAMMA-GLUTAMYLAMINECYCLOTRANSFERASE"/>
    <property type="match status" value="1"/>
</dbReference>
<gene>
    <name evidence="4" type="ORF">PEVE_00023939</name>
</gene>
<dbReference type="Gene3D" id="3.10.490.10">
    <property type="entry name" value="Gamma-glutamyl cyclotransferase-like"/>
    <property type="match status" value="1"/>
</dbReference>
<dbReference type="InterPro" id="IPR009288">
    <property type="entry name" value="AIG2-like_dom"/>
</dbReference>